<dbReference type="InterPro" id="IPR036890">
    <property type="entry name" value="HATPase_C_sf"/>
</dbReference>
<gene>
    <name evidence="3" type="ORF">IQ260_19165</name>
</gene>
<name>A0A929FB76_LEPEC</name>
<proteinExistence type="predicted"/>
<protein>
    <submittedName>
        <fullName evidence="3">ATP-binding protein</fullName>
    </submittedName>
</protein>
<sequence>MKTELAIPSDLKFLAVVEDWLLSSLKAELGMAANLDWKKVESRLRLVIVEVYSNIVRHAHQDQPDIPVVLRLGVEGSFLSLQVWDEGRGFDIRNYQVPSPGDPQEGGYGWLILHQLMDRVDYQLRVGDGRNCLTLEKDLGLIIDYSKDYSS</sequence>
<keyword evidence="4" id="KW-1185">Reference proteome</keyword>
<dbReference type="RefSeq" id="WP_193994702.1">
    <property type="nucleotide sequence ID" value="NZ_JADEXP010000199.1"/>
</dbReference>
<comment type="caution">
    <text evidence="3">The sequence shown here is derived from an EMBL/GenBank/DDBJ whole genome shotgun (WGS) entry which is preliminary data.</text>
</comment>
<accession>A0A929FB76</accession>
<dbReference type="Proteomes" id="UP000615026">
    <property type="component" value="Unassembled WGS sequence"/>
</dbReference>
<keyword evidence="3" id="KW-0067">ATP-binding</keyword>
<dbReference type="CDD" id="cd16936">
    <property type="entry name" value="HATPase_RsbW-like"/>
    <property type="match status" value="1"/>
</dbReference>
<dbReference type="Gene3D" id="3.30.565.10">
    <property type="entry name" value="Histidine kinase-like ATPase, C-terminal domain"/>
    <property type="match status" value="1"/>
</dbReference>
<dbReference type="GO" id="GO:0005524">
    <property type="term" value="F:ATP binding"/>
    <property type="evidence" value="ECO:0007669"/>
    <property type="project" value="UniProtKB-KW"/>
</dbReference>
<evidence type="ECO:0000256" key="1">
    <source>
        <dbReference type="ARBA" id="ARBA00022527"/>
    </source>
</evidence>
<keyword evidence="1" id="KW-0418">Kinase</keyword>
<keyword evidence="3" id="KW-0547">Nucleotide-binding</keyword>
<keyword evidence="1" id="KW-0808">Transferase</keyword>
<organism evidence="3 4">
    <name type="scientific">Leptolyngbya cf. ectocarpi LEGE 11479</name>
    <dbReference type="NCBI Taxonomy" id="1828722"/>
    <lineage>
        <taxon>Bacteria</taxon>
        <taxon>Bacillati</taxon>
        <taxon>Cyanobacteriota</taxon>
        <taxon>Cyanophyceae</taxon>
        <taxon>Leptolyngbyales</taxon>
        <taxon>Leptolyngbyaceae</taxon>
        <taxon>Leptolyngbya group</taxon>
        <taxon>Leptolyngbya</taxon>
    </lineage>
</organism>
<dbReference type="AlphaFoldDB" id="A0A929FB76"/>
<reference evidence="3" key="1">
    <citation type="submission" date="2020-10" db="EMBL/GenBank/DDBJ databases">
        <authorList>
            <person name="Castelo-Branco R."/>
            <person name="Eusebio N."/>
            <person name="Adriana R."/>
            <person name="Vieira A."/>
            <person name="Brugerolle De Fraissinette N."/>
            <person name="Rezende De Castro R."/>
            <person name="Schneider M.P."/>
            <person name="Vasconcelos V."/>
            <person name="Leao P.N."/>
        </authorList>
    </citation>
    <scope>NUCLEOTIDE SEQUENCE</scope>
    <source>
        <strain evidence="3">LEGE 11479</strain>
    </source>
</reference>
<keyword evidence="1" id="KW-0723">Serine/threonine-protein kinase</keyword>
<evidence type="ECO:0000313" key="3">
    <source>
        <dbReference type="EMBL" id="MBE9068769.1"/>
    </source>
</evidence>
<evidence type="ECO:0000313" key="4">
    <source>
        <dbReference type="Proteomes" id="UP000615026"/>
    </source>
</evidence>
<dbReference type="GO" id="GO:0004674">
    <property type="term" value="F:protein serine/threonine kinase activity"/>
    <property type="evidence" value="ECO:0007669"/>
    <property type="project" value="UniProtKB-KW"/>
</dbReference>
<dbReference type="InterPro" id="IPR003594">
    <property type="entry name" value="HATPase_dom"/>
</dbReference>
<dbReference type="PANTHER" id="PTHR35526">
    <property type="entry name" value="ANTI-SIGMA-F FACTOR RSBW-RELATED"/>
    <property type="match status" value="1"/>
</dbReference>
<feature type="domain" description="Histidine kinase/HSP90-like ATPase" evidence="2">
    <location>
        <begin position="36"/>
        <end position="136"/>
    </location>
</feature>
<dbReference type="PANTHER" id="PTHR35526:SF3">
    <property type="entry name" value="ANTI-SIGMA-F FACTOR RSBW"/>
    <property type="match status" value="1"/>
</dbReference>
<dbReference type="EMBL" id="JADEXP010000199">
    <property type="protein sequence ID" value="MBE9068769.1"/>
    <property type="molecule type" value="Genomic_DNA"/>
</dbReference>
<evidence type="ECO:0000259" key="2">
    <source>
        <dbReference type="Pfam" id="PF13581"/>
    </source>
</evidence>
<dbReference type="SUPFAM" id="SSF55874">
    <property type="entry name" value="ATPase domain of HSP90 chaperone/DNA topoisomerase II/histidine kinase"/>
    <property type="match status" value="1"/>
</dbReference>
<dbReference type="Pfam" id="PF13581">
    <property type="entry name" value="HATPase_c_2"/>
    <property type="match status" value="1"/>
</dbReference>
<dbReference type="InterPro" id="IPR050267">
    <property type="entry name" value="Anti-sigma-factor_SerPK"/>
</dbReference>